<dbReference type="WBParaSite" id="L893_g7458.t1">
    <property type="protein sequence ID" value="L893_g7458.t1"/>
    <property type="gene ID" value="L893_g7458"/>
</dbReference>
<evidence type="ECO:0000256" key="1">
    <source>
        <dbReference type="SAM" id="MobiDB-lite"/>
    </source>
</evidence>
<organism evidence="2 3">
    <name type="scientific">Steinernema glaseri</name>
    <dbReference type="NCBI Taxonomy" id="37863"/>
    <lineage>
        <taxon>Eukaryota</taxon>
        <taxon>Metazoa</taxon>
        <taxon>Ecdysozoa</taxon>
        <taxon>Nematoda</taxon>
        <taxon>Chromadorea</taxon>
        <taxon>Rhabditida</taxon>
        <taxon>Tylenchina</taxon>
        <taxon>Panagrolaimomorpha</taxon>
        <taxon>Strongyloidoidea</taxon>
        <taxon>Steinernematidae</taxon>
        <taxon>Steinernema</taxon>
    </lineage>
</organism>
<dbReference type="AlphaFoldDB" id="A0A1I8AN75"/>
<protein>
    <submittedName>
        <fullName evidence="3">ABC transporter permease</fullName>
    </submittedName>
</protein>
<proteinExistence type="predicted"/>
<accession>A0A1I8AN75</accession>
<reference evidence="3" key="1">
    <citation type="submission" date="2016-11" db="UniProtKB">
        <authorList>
            <consortium name="WormBaseParasite"/>
        </authorList>
    </citation>
    <scope>IDENTIFICATION</scope>
</reference>
<evidence type="ECO:0000313" key="3">
    <source>
        <dbReference type="WBParaSite" id="L893_g7458.t1"/>
    </source>
</evidence>
<dbReference type="Proteomes" id="UP000095287">
    <property type="component" value="Unplaced"/>
</dbReference>
<feature type="region of interest" description="Disordered" evidence="1">
    <location>
        <begin position="1"/>
        <end position="33"/>
    </location>
</feature>
<sequence length="33" mass="3391">MPRPPDGLRPASGVAVPSESARPEKPDTPPALP</sequence>
<keyword evidence="2" id="KW-1185">Reference proteome</keyword>
<name>A0A1I8AN75_9BILA</name>
<evidence type="ECO:0000313" key="2">
    <source>
        <dbReference type="Proteomes" id="UP000095287"/>
    </source>
</evidence>